<evidence type="ECO:0000256" key="1">
    <source>
        <dbReference type="ARBA" id="ARBA00004141"/>
    </source>
</evidence>
<feature type="transmembrane region" description="Helical" evidence="7">
    <location>
        <begin position="206"/>
        <end position="230"/>
    </location>
</feature>
<proteinExistence type="inferred from homology"/>
<evidence type="ECO:0000256" key="6">
    <source>
        <dbReference type="SAM" id="MobiDB-lite"/>
    </source>
</evidence>
<evidence type="ECO:0000259" key="8">
    <source>
        <dbReference type="Pfam" id="PF07810"/>
    </source>
</evidence>
<dbReference type="AlphaFoldDB" id="A0AAD9K7K8"/>
<sequence>MVEVFYSKELWKASLKTIEGNFGMGVMSYFLFLKWLFLFNIPTFLIVFFFLVIPQLIWRAQNKNSSFYMASNASFTGVELLSGGDWFKRTELYFGSYTNLTINVIGDTSYNMRFAYLLTCAGFYVITLLVLAYSLVKSYKIHFIEGSQSNQLYYVAKVLCGWDFTVTEEATCISHHTALSKELQEYVKTFGKAEEHKTWPQWCGMVFLRLVINIAVVAALAGFGYLVWFVAPLTDATNTGGNFLKDITTPLVISAINLIVPFMFSYLASVENYHNPWVDIFLTMLRTITLNIVTLGALLMYWFISSDISCTKRTTSTTMENITLSMANVTESPADESCTKVRPVTHTQSLCWENFVGQQFYCLVVIDFIFIILGTLCSEFLYKVRITGDENKAPEFNIGRNTLNLIYSQALVWLGVYYCPFLPLIMIVKLLILFYIKKVSVMYNCRPSEKSWRGGPTYTIILLLLFVTFLLCFIALSYSIAFMSSSQDCGPFYGYNTSYAVVTEAVDSWQKTHKSGFASALVEILTSAAFYITIFMIFCAIAYYTRLVSKGRKEVVARLRKQIQMEGKDKNFLKKVADHVRNKGANAGGPRQRVTQTPSGAGRPQRGVRGHRENNNNPTGRYEPTDRAPQAHPYSQVTPAEVMNPGYRDQSPTRKPDLPYFTGQQYPANM</sequence>
<gene>
    <name evidence="9" type="ORF">NP493_1324g01045</name>
</gene>
<keyword evidence="4 7" id="KW-1133">Transmembrane helix</keyword>
<comment type="similarity">
    <text evidence="2">Belongs to the TMC family.</text>
</comment>
<evidence type="ECO:0000256" key="7">
    <source>
        <dbReference type="SAM" id="Phobius"/>
    </source>
</evidence>
<feature type="transmembrane region" description="Helical" evidence="7">
    <location>
        <begin position="114"/>
        <end position="136"/>
    </location>
</feature>
<evidence type="ECO:0000256" key="5">
    <source>
        <dbReference type="ARBA" id="ARBA00023136"/>
    </source>
</evidence>
<keyword evidence="10" id="KW-1185">Reference proteome</keyword>
<feature type="transmembrane region" description="Helical" evidence="7">
    <location>
        <begin position="457"/>
        <end position="481"/>
    </location>
</feature>
<dbReference type="GO" id="GO:0008381">
    <property type="term" value="F:mechanosensitive monoatomic ion channel activity"/>
    <property type="evidence" value="ECO:0007669"/>
    <property type="project" value="TreeGrafter"/>
</dbReference>
<dbReference type="Proteomes" id="UP001209878">
    <property type="component" value="Unassembled WGS sequence"/>
</dbReference>
<feature type="transmembrane region" description="Helical" evidence="7">
    <location>
        <begin position="524"/>
        <end position="544"/>
    </location>
</feature>
<feature type="transmembrane region" description="Helical" evidence="7">
    <location>
        <begin position="410"/>
        <end position="436"/>
    </location>
</feature>
<dbReference type="PANTHER" id="PTHR23302">
    <property type="entry name" value="TRANSMEMBRANE CHANNEL-RELATED"/>
    <property type="match status" value="1"/>
</dbReference>
<evidence type="ECO:0000313" key="10">
    <source>
        <dbReference type="Proteomes" id="UP001209878"/>
    </source>
</evidence>
<evidence type="ECO:0000256" key="4">
    <source>
        <dbReference type="ARBA" id="ARBA00022989"/>
    </source>
</evidence>
<dbReference type="GO" id="GO:0005886">
    <property type="term" value="C:plasma membrane"/>
    <property type="evidence" value="ECO:0007669"/>
    <property type="project" value="InterPro"/>
</dbReference>
<feature type="transmembrane region" description="Helical" evidence="7">
    <location>
        <begin position="32"/>
        <end position="53"/>
    </location>
</feature>
<feature type="transmembrane region" description="Helical" evidence="7">
    <location>
        <begin position="360"/>
        <end position="382"/>
    </location>
</feature>
<protein>
    <recommendedName>
        <fullName evidence="8">TMC domain-containing protein</fullName>
    </recommendedName>
</protein>
<comment type="subcellular location">
    <subcellularLocation>
        <location evidence="1">Membrane</location>
        <topology evidence="1">Multi-pass membrane protein</topology>
    </subcellularLocation>
</comment>
<comment type="caution">
    <text evidence="9">The sequence shown here is derived from an EMBL/GenBank/DDBJ whole genome shotgun (WGS) entry which is preliminary data.</text>
</comment>
<dbReference type="PANTHER" id="PTHR23302:SF43">
    <property type="entry name" value="TMC DOMAIN-CONTAINING PROTEIN"/>
    <property type="match status" value="1"/>
</dbReference>
<feature type="domain" description="TMC" evidence="8">
    <location>
        <begin position="351"/>
        <end position="454"/>
    </location>
</feature>
<dbReference type="EMBL" id="JAODUO010001323">
    <property type="protein sequence ID" value="KAK2166384.1"/>
    <property type="molecule type" value="Genomic_DNA"/>
</dbReference>
<evidence type="ECO:0000313" key="9">
    <source>
        <dbReference type="EMBL" id="KAK2166384.1"/>
    </source>
</evidence>
<evidence type="ECO:0000256" key="2">
    <source>
        <dbReference type="ARBA" id="ARBA00006510"/>
    </source>
</evidence>
<organism evidence="9 10">
    <name type="scientific">Ridgeia piscesae</name>
    <name type="common">Tubeworm</name>
    <dbReference type="NCBI Taxonomy" id="27915"/>
    <lineage>
        <taxon>Eukaryota</taxon>
        <taxon>Metazoa</taxon>
        <taxon>Spiralia</taxon>
        <taxon>Lophotrochozoa</taxon>
        <taxon>Annelida</taxon>
        <taxon>Polychaeta</taxon>
        <taxon>Sedentaria</taxon>
        <taxon>Canalipalpata</taxon>
        <taxon>Sabellida</taxon>
        <taxon>Siboglinidae</taxon>
        <taxon>Ridgeia</taxon>
    </lineage>
</organism>
<keyword evidence="5 7" id="KW-0472">Membrane</keyword>
<dbReference type="InterPro" id="IPR012496">
    <property type="entry name" value="TMC_dom"/>
</dbReference>
<accession>A0AAD9K7K8</accession>
<dbReference type="Pfam" id="PF07810">
    <property type="entry name" value="TMC"/>
    <property type="match status" value="1"/>
</dbReference>
<feature type="transmembrane region" description="Helical" evidence="7">
    <location>
        <begin position="280"/>
        <end position="304"/>
    </location>
</feature>
<feature type="region of interest" description="Disordered" evidence="6">
    <location>
        <begin position="581"/>
        <end position="670"/>
    </location>
</feature>
<reference evidence="9" key="1">
    <citation type="journal article" date="2023" name="Mol. Biol. Evol.">
        <title>Third-Generation Sequencing Reveals the Adaptive Role of the Epigenome in Three Deep-Sea Polychaetes.</title>
        <authorList>
            <person name="Perez M."/>
            <person name="Aroh O."/>
            <person name="Sun Y."/>
            <person name="Lan Y."/>
            <person name="Juniper S.K."/>
            <person name="Young C.R."/>
            <person name="Angers B."/>
            <person name="Qian P.Y."/>
        </authorList>
    </citation>
    <scope>NUCLEOTIDE SEQUENCE</scope>
    <source>
        <strain evidence="9">R07B-5</strain>
    </source>
</reference>
<name>A0AAD9K7K8_RIDPI</name>
<feature type="transmembrane region" description="Helical" evidence="7">
    <location>
        <begin position="251"/>
        <end position="268"/>
    </location>
</feature>
<dbReference type="InterPro" id="IPR038900">
    <property type="entry name" value="TMC"/>
</dbReference>
<keyword evidence="3 7" id="KW-0812">Transmembrane</keyword>
<evidence type="ECO:0000256" key="3">
    <source>
        <dbReference type="ARBA" id="ARBA00022692"/>
    </source>
</evidence>